<dbReference type="GO" id="GO:0005524">
    <property type="term" value="F:ATP binding"/>
    <property type="evidence" value="ECO:0007669"/>
    <property type="project" value="InterPro"/>
</dbReference>
<feature type="domain" description="Helicase ATP-binding" evidence="1">
    <location>
        <begin position="129"/>
        <end position="339"/>
    </location>
</feature>
<dbReference type="PANTHER" id="PTHR47396">
    <property type="entry name" value="TYPE I RESTRICTION ENZYME ECOKI R PROTEIN"/>
    <property type="match status" value="1"/>
</dbReference>
<keyword evidence="2" id="KW-0347">Helicase</keyword>
<organism evidence="2 3">
    <name type="scientific">Candidatus Caccopulliclostridium gallistercoris</name>
    <dbReference type="NCBI Taxonomy" id="2840719"/>
    <lineage>
        <taxon>Bacteria</taxon>
        <taxon>Bacillati</taxon>
        <taxon>Bacillota</taxon>
        <taxon>Clostridia</taxon>
        <taxon>Candidatus Caccopulliclostridium</taxon>
    </lineage>
</organism>
<comment type="caution">
    <text evidence="2">The sequence shown here is derived from an EMBL/GenBank/DDBJ whole genome shotgun (WGS) entry which is preliminary data.</text>
</comment>
<dbReference type="InterPro" id="IPR029063">
    <property type="entry name" value="SAM-dependent_MTases_sf"/>
</dbReference>
<dbReference type="GO" id="GO:0003677">
    <property type="term" value="F:DNA binding"/>
    <property type="evidence" value="ECO:0007669"/>
    <property type="project" value="InterPro"/>
</dbReference>
<dbReference type="InterPro" id="IPR050742">
    <property type="entry name" value="Helicase_Restrict-Modif_Enz"/>
</dbReference>
<dbReference type="GO" id="GO:0016787">
    <property type="term" value="F:hydrolase activity"/>
    <property type="evidence" value="ECO:0007669"/>
    <property type="project" value="InterPro"/>
</dbReference>
<keyword evidence="2" id="KW-0547">Nucleotide-binding</keyword>
<dbReference type="SUPFAM" id="SSF53335">
    <property type="entry name" value="S-adenosyl-L-methionine-dependent methyltransferases"/>
    <property type="match status" value="1"/>
</dbReference>
<dbReference type="Pfam" id="PF04851">
    <property type="entry name" value="ResIII"/>
    <property type="match status" value="1"/>
</dbReference>
<dbReference type="AlphaFoldDB" id="A0A9D1SYU8"/>
<proteinExistence type="predicted"/>
<dbReference type="InterPro" id="IPR027417">
    <property type="entry name" value="P-loop_NTPase"/>
</dbReference>
<dbReference type="SMART" id="SM00487">
    <property type="entry name" value="DEXDc"/>
    <property type="match status" value="1"/>
</dbReference>
<name>A0A9D1SYU8_9FIRM</name>
<evidence type="ECO:0000259" key="1">
    <source>
        <dbReference type="SMART" id="SM00487"/>
    </source>
</evidence>
<dbReference type="InterPro" id="IPR014001">
    <property type="entry name" value="Helicase_ATP-bd"/>
</dbReference>
<dbReference type="GO" id="GO:0004386">
    <property type="term" value="F:helicase activity"/>
    <property type="evidence" value="ECO:0007669"/>
    <property type="project" value="UniProtKB-KW"/>
</dbReference>
<dbReference type="Proteomes" id="UP000886861">
    <property type="component" value="Unassembled WGS sequence"/>
</dbReference>
<dbReference type="InterPro" id="IPR006935">
    <property type="entry name" value="Helicase/UvrB_N"/>
</dbReference>
<reference evidence="2" key="1">
    <citation type="submission" date="2020-10" db="EMBL/GenBank/DDBJ databases">
        <authorList>
            <person name="Gilroy R."/>
        </authorList>
    </citation>
    <scope>NUCLEOTIDE SEQUENCE</scope>
    <source>
        <strain evidence="2">CHK186-9395</strain>
    </source>
</reference>
<gene>
    <name evidence="2" type="ORF">IAA62_04580</name>
</gene>
<evidence type="ECO:0000313" key="2">
    <source>
        <dbReference type="EMBL" id="HIV01810.1"/>
    </source>
</evidence>
<dbReference type="Gene3D" id="3.40.50.300">
    <property type="entry name" value="P-loop containing nucleotide triphosphate hydrolases"/>
    <property type="match status" value="2"/>
</dbReference>
<protein>
    <submittedName>
        <fullName evidence="2">DEAD/DEAH box helicase family protein</fullName>
    </submittedName>
</protein>
<dbReference type="SUPFAM" id="SSF52540">
    <property type="entry name" value="P-loop containing nucleoside triphosphate hydrolases"/>
    <property type="match status" value="2"/>
</dbReference>
<keyword evidence="2" id="KW-0067">ATP-binding</keyword>
<evidence type="ECO:0000313" key="3">
    <source>
        <dbReference type="Proteomes" id="UP000886861"/>
    </source>
</evidence>
<keyword evidence="2" id="KW-0378">Hydrolase</keyword>
<dbReference type="GO" id="GO:0005829">
    <property type="term" value="C:cytosol"/>
    <property type="evidence" value="ECO:0007669"/>
    <property type="project" value="TreeGrafter"/>
</dbReference>
<dbReference type="PANTHER" id="PTHR47396:SF1">
    <property type="entry name" value="ATP-DEPENDENT HELICASE IRC3-RELATED"/>
    <property type="match status" value="1"/>
</dbReference>
<sequence length="1120" mass="129124">MAKIKVKTTEKVAPMIYAYTTPGVVYHDGWTKIGYTERDVDARIKEQTQTVDVVAKKEWQDLAIFSDGKTRFTDKEFHSYLTKNDIKRKDPKPDAEGCPEWFYISGDESYILFGKFKRDKGVLQTLGVIPYVLRKEQKDAVKQTKDYFLDNSHKAECLWNAKPRFGKTLSTYDLCKALPDINKILIVTNRPAIANSWYDDYVKFMGTESGYYFVSNVDGLKDKKYVLSREKYLDLISEPNHKGCIEFVSLQDLKGSIYFGGMFDKLREVADLEWDVLVIDEAHEGVDTYKTDVAFDQIKRRYTLHLSGTPFKAIANDKFPPKAIYNWTYADEQKAKHEWNELSEEENPYANLPQLNLFTYKMSDIVRDKVEQGADFDNDGQNEAFCWDLNDFFDTNASGEFIHNDAVDKFLDALTKQEKFPFSTEDLRKELKHTLWLLKYVSSAKALAKKLQNHEVFKDYKIVLTAGDGKIDNEGNSSDEISFDKNIKNSYDKVVDAIKNNDKTITISVGQLTTGITIPEWTAVMMLSNVKSPALYMQSAFRAQNPCLFKNESESYRKQNSYVFDFDPARTLTIVEEFANDLMADTANGRGDSDTRKQHVRELLNFFPVYGEDPNGEMIELDAEKVLSIPRSIHAKEVVRRGFMSNFLFQNVGNIFNAPKEVLDILQKFEPIKEPVRIKEDTKEELNLDDEGNVVIPEEQVIGTANDVFGEKIYGDIEQSLIDTVTTIQKENESTHRRDEKLNALLEAFHTNITDTLVKTAKENYGSDLSKSTQQALVRKINTTADTFVKKEYGNYQISNNKLENERSKELENAKQTGNVHKIAEINTKFDEKKKEIEHNFMSSIQSEVKNVIDNAGRTIVDVVETDKKEKQKDSLMDNVRDHLRGFSRTIPSFLMAYGDENTTLENFDKIIPDEVFKEVTSISLDDFRKLRDGFDYVDENGENKHYNGFFDSVVFNDSIKEFLKKKQDLANYFDDNSKEDIFDYIPPQKTNQIFTPKKVVKEMVDNLEKENPGCFDDPNHTFIDLYMKSGLYIAEIVKRLYRSTNMKKLYPNDADRLNHIFAKQVYGLAPTEIIYRIAKSFILGFDKDIKIDKHNLKQFDSLPFAQDGALEQKLDEVFE</sequence>
<dbReference type="EMBL" id="DVOJ01000015">
    <property type="protein sequence ID" value="HIV01810.1"/>
    <property type="molecule type" value="Genomic_DNA"/>
</dbReference>
<accession>A0A9D1SYU8</accession>
<reference evidence="2" key="2">
    <citation type="journal article" date="2021" name="PeerJ">
        <title>Extensive microbial diversity within the chicken gut microbiome revealed by metagenomics and culture.</title>
        <authorList>
            <person name="Gilroy R."/>
            <person name="Ravi A."/>
            <person name="Getino M."/>
            <person name="Pursley I."/>
            <person name="Horton D.L."/>
            <person name="Alikhan N.F."/>
            <person name="Baker D."/>
            <person name="Gharbi K."/>
            <person name="Hall N."/>
            <person name="Watson M."/>
            <person name="Adriaenssens E.M."/>
            <person name="Foster-Nyarko E."/>
            <person name="Jarju S."/>
            <person name="Secka A."/>
            <person name="Antonio M."/>
            <person name="Oren A."/>
            <person name="Chaudhuri R.R."/>
            <person name="La Ragione R."/>
            <person name="Hildebrand F."/>
            <person name="Pallen M.J."/>
        </authorList>
    </citation>
    <scope>NUCLEOTIDE SEQUENCE</scope>
    <source>
        <strain evidence="2">CHK186-9395</strain>
    </source>
</reference>